<dbReference type="AlphaFoldDB" id="A0A0H1R537"/>
<keyword evidence="2" id="KW-1185">Reference proteome</keyword>
<comment type="caution">
    <text evidence="1">The sequence shown here is derived from an EMBL/GenBank/DDBJ whole genome shotgun (WGS) entry which is preliminary data.</text>
</comment>
<reference evidence="1 2" key="1">
    <citation type="submission" date="2015-05" db="EMBL/GenBank/DDBJ databases">
        <title>Draft genome sequence of Microvirga vignae strain BR3299, a novel nitrogen fixing bacteria isolated from Brazil semi-aired region.</title>
        <authorList>
            <person name="Zilli J.E."/>
            <person name="Passos S.R."/>
            <person name="Leite J."/>
            <person name="Baldani J.I."/>
            <person name="Xavier G.R."/>
            <person name="Rumjaneck N.G."/>
            <person name="Simoes-Araujo J.L."/>
        </authorList>
    </citation>
    <scope>NUCLEOTIDE SEQUENCE [LARGE SCALE GENOMIC DNA]</scope>
    <source>
        <strain evidence="1 2">BR3299</strain>
    </source>
</reference>
<protein>
    <recommendedName>
        <fullName evidence="3">Helix-turn-helix domain-containing protein</fullName>
    </recommendedName>
</protein>
<evidence type="ECO:0008006" key="3">
    <source>
        <dbReference type="Google" id="ProtNLM"/>
    </source>
</evidence>
<dbReference type="Proteomes" id="UP000035489">
    <property type="component" value="Unassembled WGS sequence"/>
</dbReference>
<dbReference type="PATRIC" id="fig|1225564.3.peg.6916"/>
<dbReference type="RefSeq" id="WP_047192047.1">
    <property type="nucleotide sequence ID" value="NZ_LCYG01000089.1"/>
</dbReference>
<organism evidence="1 2">
    <name type="scientific">Microvirga vignae</name>
    <dbReference type="NCBI Taxonomy" id="1225564"/>
    <lineage>
        <taxon>Bacteria</taxon>
        <taxon>Pseudomonadati</taxon>
        <taxon>Pseudomonadota</taxon>
        <taxon>Alphaproteobacteria</taxon>
        <taxon>Hyphomicrobiales</taxon>
        <taxon>Methylobacteriaceae</taxon>
        <taxon>Microvirga</taxon>
    </lineage>
</organism>
<name>A0A0H1R537_9HYPH</name>
<proteinExistence type="predicted"/>
<accession>A0A0H1R537</accession>
<dbReference type="EMBL" id="LCYG01000089">
    <property type="protein sequence ID" value="KLK90305.1"/>
    <property type="molecule type" value="Genomic_DNA"/>
</dbReference>
<evidence type="ECO:0000313" key="2">
    <source>
        <dbReference type="Proteomes" id="UP000035489"/>
    </source>
</evidence>
<evidence type="ECO:0000313" key="1">
    <source>
        <dbReference type="EMBL" id="KLK90305.1"/>
    </source>
</evidence>
<sequence>MSEADSSTRNLFAWLRNVQADPEIAASGFRLAFVISQDLDADGRARPTQAALAAAINATERTVRTLTDKLVERGHLAVTVQRGRGVPNVYALINSDLASPDREAVA</sequence>
<gene>
    <name evidence="1" type="ORF">AA309_26610</name>
</gene>
<dbReference type="OrthoDB" id="8338377at2"/>